<accession>A0AAY4DFT3</accession>
<dbReference type="AlphaFoldDB" id="A0AAY4DFT3"/>
<evidence type="ECO:0000313" key="1">
    <source>
        <dbReference type="Ensembl" id="ENSDCDP00010043126.1"/>
    </source>
</evidence>
<evidence type="ECO:0000313" key="2">
    <source>
        <dbReference type="Proteomes" id="UP000694580"/>
    </source>
</evidence>
<dbReference type="Ensembl" id="ENSDCDT00010053180.1">
    <property type="protein sequence ID" value="ENSDCDP00010043126.1"/>
    <property type="gene ID" value="ENSDCDG00010026983.1"/>
</dbReference>
<dbReference type="PANTHER" id="PTHR48465">
    <property type="entry name" value="PROTEIN SSUH2 HOMOLOG"/>
    <property type="match status" value="1"/>
</dbReference>
<reference evidence="1 2" key="1">
    <citation type="submission" date="2020-06" db="EMBL/GenBank/DDBJ databases">
        <authorList>
            <consortium name="Wellcome Sanger Institute Data Sharing"/>
        </authorList>
    </citation>
    <scope>NUCLEOTIDE SEQUENCE [LARGE SCALE GENOMIC DNA]</scope>
</reference>
<dbReference type="GeneTree" id="ENSGT00940000163873"/>
<gene>
    <name evidence="1" type="primary">ssuh2rs1</name>
</gene>
<reference evidence="1" key="3">
    <citation type="submission" date="2025-09" db="UniProtKB">
        <authorList>
            <consortium name="Ensembl"/>
        </authorList>
    </citation>
    <scope>IDENTIFICATION</scope>
</reference>
<reference evidence="1" key="2">
    <citation type="submission" date="2025-08" db="UniProtKB">
        <authorList>
            <consortium name="Ensembl"/>
        </authorList>
    </citation>
    <scope>IDENTIFICATION</scope>
</reference>
<keyword evidence="2" id="KW-1185">Reference proteome</keyword>
<dbReference type="Proteomes" id="UP000694580">
    <property type="component" value="Chromosome 7"/>
</dbReference>
<sequence>MNTQAFLVKLPGNPHLGGPRLGSEKSHAAPTDRFFCSLSAMYAPPASDNRAPSAPPANMFDNVPGYEGTVVGGGGFLPPPVPAMPMPAPEPGLNHPNWQIPSLTEGEAREAFISYASSKCCYSAGPARNGVITSMEPFNTYRYRLETFTESRSTEWSQEPYKGQPVDAYTQPAPGPWDITAQPPPFFQDHTQNIRVPYTSSVKPCHLCFGLGKSPCKDCSGAGSKICWVCNGSGFRSGGERCYHCNGRGRDNCFQCNGQGTRSCTACDGRGQILVFINLKVTWTNNNEAYVVEQTSGMHVDNLAQVSGKQLYRYAQYMVYPVTGFPDASVVAASERLVREHQTKFAMTSRLLQQRQTIELIPISKVTYAWKGRSHMFYVFGNEHKVQAVDYPATCCCAVM</sequence>
<dbReference type="PANTHER" id="PTHR48465:SF1">
    <property type="entry name" value="PROTEIN SSUH2 HOMOLOG"/>
    <property type="match status" value="1"/>
</dbReference>
<organism evidence="1 2">
    <name type="scientific">Denticeps clupeoides</name>
    <name type="common">denticle herring</name>
    <dbReference type="NCBI Taxonomy" id="299321"/>
    <lineage>
        <taxon>Eukaryota</taxon>
        <taxon>Metazoa</taxon>
        <taxon>Chordata</taxon>
        <taxon>Craniata</taxon>
        <taxon>Vertebrata</taxon>
        <taxon>Euteleostomi</taxon>
        <taxon>Actinopterygii</taxon>
        <taxon>Neopterygii</taxon>
        <taxon>Teleostei</taxon>
        <taxon>Clupei</taxon>
        <taxon>Clupeiformes</taxon>
        <taxon>Denticipitoidei</taxon>
        <taxon>Denticipitidae</taxon>
        <taxon>Denticeps</taxon>
    </lineage>
</organism>
<proteinExistence type="predicted"/>
<dbReference type="InterPro" id="IPR052789">
    <property type="entry name" value="SSUH2_homolog"/>
</dbReference>
<evidence type="ECO:0008006" key="3">
    <source>
        <dbReference type="Google" id="ProtNLM"/>
    </source>
</evidence>
<name>A0AAY4DFT3_9TELE</name>
<protein>
    <recommendedName>
        <fullName evidence="3">Protein SSUH2 homolog</fullName>
    </recommendedName>
</protein>